<accession>A0A2H0UQB7</accession>
<reference evidence="3" key="1">
    <citation type="submission" date="2017-09" db="EMBL/GenBank/DDBJ databases">
        <title>Depth-based differentiation of microbial function through sediment-hosted aquifers and enrichment of novel symbionts in the deep terrestrial subsurface.</title>
        <authorList>
            <person name="Probst A.J."/>
            <person name="Ladd B."/>
            <person name="Jarett J.K."/>
            <person name="Geller-Mcgrath D.E."/>
            <person name="Sieber C.M.K."/>
            <person name="Emerson J.B."/>
            <person name="Anantharaman K."/>
            <person name="Thomas B.C."/>
            <person name="Malmstrom R."/>
            <person name="Stieglmeier M."/>
            <person name="Klingl A."/>
            <person name="Woyke T."/>
            <person name="Ryan C.M."/>
            <person name="Banfield J.F."/>
        </authorList>
    </citation>
    <scope>NUCLEOTIDE SEQUENCE [LARGE SCALE GENOMIC DNA]</scope>
</reference>
<organism evidence="2 3">
    <name type="scientific">Candidatus Harrisonbacteria bacterium CG10_big_fil_rev_8_21_14_0_10_44_23</name>
    <dbReference type="NCBI Taxonomy" id="1974585"/>
    <lineage>
        <taxon>Bacteria</taxon>
        <taxon>Candidatus Harrisoniibacteriota</taxon>
    </lineage>
</organism>
<evidence type="ECO:0000313" key="3">
    <source>
        <dbReference type="Proteomes" id="UP000229615"/>
    </source>
</evidence>
<sequence>MLRLLRYLIYSGLERIMAFVERWYVASFVFVFRSTTNLLESIDRGIAVKVSYHFLFKPLYGQENFTGYVFGFIFRAGRIIGGLLAYAVILIIASLGYLIWAALPALIVLWGFTNK</sequence>
<dbReference type="Proteomes" id="UP000229615">
    <property type="component" value="Unassembled WGS sequence"/>
</dbReference>
<evidence type="ECO:0000313" key="2">
    <source>
        <dbReference type="EMBL" id="PIR88594.1"/>
    </source>
</evidence>
<comment type="caution">
    <text evidence="2">The sequence shown here is derived from an EMBL/GenBank/DDBJ whole genome shotgun (WGS) entry which is preliminary data.</text>
</comment>
<dbReference type="AlphaFoldDB" id="A0A2H0UQB7"/>
<name>A0A2H0UQB7_9BACT</name>
<keyword evidence="1" id="KW-0472">Membrane</keyword>
<gene>
    <name evidence="2" type="ORF">COU09_01255</name>
</gene>
<keyword evidence="1" id="KW-1133">Transmembrane helix</keyword>
<evidence type="ECO:0000256" key="1">
    <source>
        <dbReference type="SAM" id="Phobius"/>
    </source>
</evidence>
<proteinExistence type="predicted"/>
<keyword evidence="1" id="KW-0812">Transmembrane</keyword>
<dbReference type="EMBL" id="PFBB01000014">
    <property type="protein sequence ID" value="PIR88594.1"/>
    <property type="molecule type" value="Genomic_DNA"/>
</dbReference>
<feature type="transmembrane region" description="Helical" evidence="1">
    <location>
        <begin position="83"/>
        <end position="112"/>
    </location>
</feature>
<protein>
    <submittedName>
        <fullName evidence="2">Uncharacterized protein</fullName>
    </submittedName>
</protein>